<organism evidence="1 2">
    <name type="scientific">Mycolicibacterium hodleri</name>
    <dbReference type="NCBI Taxonomy" id="49897"/>
    <lineage>
        <taxon>Bacteria</taxon>
        <taxon>Bacillati</taxon>
        <taxon>Actinomycetota</taxon>
        <taxon>Actinomycetes</taxon>
        <taxon>Mycobacteriales</taxon>
        <taxon>Mycobacteriaceae</taxon>
        <taxon>Mycolicibacterium</taxon>
    </lineage>
</organism>
<dbReference type="Proteomes" id="UP000315759">
    <property type="component" value="Unassembled WGS sequence"/>
</dbReference>
<gene>
    <name evidence="1" type="ORF">D8S82_33035</name>
</gene>
<proteinExistence type="predicted"/>
<comment type="caution">
    <text evidence="1">The sequence shown here is derived from an EMBL/GenBank/DDBJ whole genome shotgun (WGS) entry which is preliminary data.</text>
</comment>
<dbReference type="EMBL" id="VIFX01000088">
    <property type="protein sequence ID" value="TQR82254.1"/>
    <property type="molecule type" value="Genomic_DNA"/>
</dbReference>
<dbReference type="RefSeq" id="WP_142556115.1">
    <property type="nucleotide sequence ID" value="NZ_VIFX01000088.1"/>
</dbReference>
<name>A0A544VQJ5_9MYCO</name>
<sequence length="90" mass="10348">MGALLITYDLNKPGQNYEALYDKIKGLGSSWWHYLDSTWIVDTHLSPADTREQLRTVLDASDSLLILNITNDASDGWLEQDAWNWIKEHV</sequence>
<keyword evidence="2" id="KW-1185">Reference proteome</keyword>
<protein>
    <recommendedName>
        <fullName evidence="3">SinR family protein</fullName>
    </recommendedName>
</protein>
<evidence type="ECO:0000313" key="1">
    <source>
        <dbReference type="EMBL" id="TQR82254.1"/>
    </source>
</evidence>
<dbReference type="AlphaFoldDB" id="A0A544VQJ5"/>
<evidence type="ECO:0000313" key="2">
    <source>
        <dbReference type="Proteomes" id="UP000315759"/>
    </source>
</evidence>
<reference evidence="1 2" key="1">
    <citation type="submission" date="2018-10" db="EMBL/GenBank/DDBJ databases">
        <title>Draft genome of Mycobacterium hodleri strain B.</title>
        <authorList>
            <person name="Amande T.J."/>
            <person name="Mcgenity T.J."/>
        </authorList>
    </citation>
    <scope>NUCLEOTIDE SEQUENCE [LARGE SCALE GENOMIC DNA]</scope>
    <source>
        <strain evidence="1 2">B</strain>
    </source>
</reference>
<evidence type="ECO:0008006" key="3">
    <source>
        <dbReference type="Google" id="ProtNLM"/>
    </source>
</evidence>
<accession>A0A544VQJ5</accession>